<accession>A0A843X4Y4</accession>
<evidence type="ECO:0000313" key="3">
    <source>
        <dbReference type="Proteomes" id="UP000652761"/>
    </source>
</evidence>
<dbReference type="Proteomes" id="UP000652761">
    <property type="component" value="Unassembled WGS sequence"/>
</dbReference>
<protein>
    <submittedName>
        <fullName evidence="2">Uncharacterized protein</fullName>
    </submittedName>
</protein>
<comment type="caution">
    <text evidence="2">The sequence shown here is derived from an EMBL/GenBank/DDBJ whole genome shotgun (WGS) entry which is preliminary data.</text>
</comment>
<evidence type="ECO:0000256" key="1">
    <source>
        <dbReference type="SAM" id="Coils"/>
    </source>
</evidence>
<reference evidence="2" key="1">
    <citation type="submission" date="2017-07" db="EMBL/GenBank/DDBJ databases">
        <title>Taro Niue Genome Assembly and Annotation.</title>
        <authorList>
            <person name="Atibalentja N."/>
            <person name="Keating K."/>
            <person name="Fields C.J."/>
        </authorList>
    </citation>
    <scope>NUCLEOTIDE SEQUENCE</scope>
    <source>
        <strain evidence="2">Niue_2</strain>
        <tissue evidence="2">Leaf</tissue>
    </source>
</reference>
<proteinExistence type="predicted"/>
<keyword evidence="1" id="KW-0175">Coiled coil</keyword>
<gene>
    <name evidence="2" type="ORF">Taro_045523</name>
</gene>
<evidence type="ECO:0000313" key="2">
    <source>
        <dbReference type="EMBL" id="MQM12604.1"/>
    </source>
</evidence>
<organism evidence="2 3">
    <name type="scientific">Colocasia esculenta</name>
    <name type="common">Wild taro</name>
    <name type="synonym">Arum esculentum</name>
    <dbReference type="NCBI Taxonomy" id="4460"/>
    <lineage>
        <taxon>Eukaryota</taxon>
        <taxon>Viridiplantae</taxon>
        <taxon>Streptophyta</taxon>
        <taxon>Embryophyta</taxon>
        <taxon>Tracheophyta</taxon>
        <taxon>Spermatophyta</taxon>
        <taxon>Magnoliopsida</taxon>
        <taxon>Liliopsida</taxon>
        <taxon>Araceae</taxon>
        <taxon>Aroideae</taxon>
        <taxon>Colocasieae</taxon>
        <taxon>Colocasia</taxon>
    </lineage>
</organism>
<dbReference type="AlphaFoldDB" id="A0A843X4Y4"/>
<feature type="coiled-coil region" evidence="1">
    <location>
        <begin position="51"/>
        <end position="99"/>
    </location>
</feature>
<sequence>MIGEIASLWALLHSAVQDREIARREVEQLLAGVRRAQVDASSSRAAAEGSQSDLEDRLASALGRAKEAQAELTERVTELRTATDRAACLQEEVDAATASAVERRL</sequence>
<dbReference type="EMBL" id="NMUH01005374">
    <property type="protein sequence ID" value="MQM12604.1"/>
    <property type="molecule type" value="Genomic_DNA"/>
</dbReference>
<keyword evidence="3" id="KW-1185">Reference proteome</keyword>
<name>A0A843X4Y4_COLES</name>